<dbReference type="PANTHER" id="PTHR36842:SF1">
    <property type="entry name" value="PROTEIN TOLB"/>
    <property type="match status" value="1"/>
</dbReference>
<dbReference type="SUPFAM" id="SSF69304">
    <property type="entry name" value="Tricorn protease N-terminal domain"/>
    <property type="match status" value="1"/>
</dbReference>
<accession>A0ABU3NNY4</accession>
<evidence type="ECO:0000256" key="2">
    <source>
        <dbReference type="SAM" id="Phobius"/>
    </source>
</evidence>
<dbReference type="Gene3D" id="2.120.10.30">
    <property type="entry name" value="TolB, C-terminal domain"/>
    <property type="match status" value="1"/>
</dbReference>
<evidence type="ECO:0000313" key="3">
    <source>
        <dbReference type="EMBL" id="MDT8898549.1"/>
    </source>
</evidence>
<comment type="caution">
    <text evidence="3">The sequence shown here is derived from an EMBL/GenBank/DDBJ whole genome shotgun (WGS) entry which is preliminary data.</text>
</comment>
<evidence type="ECO:0000256" key="1">
    <source>
        <dbReference type="ARBA" id="ARBA00009820"/>
    </source>
</evidence>
<dbReference type="Proteomes" id="UP001254165">
    <property type="component" value="Unassembled WGS sequence"/>
</dbReference>
<dbReference type="PANTHER" id="PTHR36842">
    <property type="entry name" value="PROTEIN TOLB HOMOLOG"/>
    <property type="match status" value="1"/>
</dbReference>
<sequence>MSNHDLPTQFEDEIRRAFNVPSIRSDFVARLELDLINRASQARPSGFHAFRLRPAWVLIGLVILTIAFGTLIFGPQRVYAAIQQFLGYVPGFGLVETSAPLRVLAQPVSLTQDGITVAVNQAVLTATETRIDYGVSGVPLSAYPSDERVVGCTEPPYLILPDGTRQALEAPIPPDVNEATFVLPCIFNTLPGRVPSNWQLALRFVPAPPDFTVLPVVDLTTPTLPGSPTPTLTPNSMIQGDQSPEAEVRVEKVIETGDGYIVLGTVRTSLPAGKWLEITAGPVVTDARGHNVPYAYPNDVQPPDDSMESGSIPWALQFKAQGIEFPITLEFPSSVITEIALPAPVVIPLDLGGVPQPGQTWTLNQEFTLDRFHIRLVSVTADSREGYTFLFEANDPGLYDLSVEVEGASAIGGGGGRDGSGRIGKSLSFTQRPVGHLNLRITHLWKVEATPLLSTTWTPSSVQSGARDTSSPEVCLDANTLATLPNPPSSLKGTVIVSQTYPQMQIVRADLTVAQSQILVQGSARAAVSPDGDHLAYATEEGLVIQNLASGETTVIPGQFGDSLSWSPDAQRVAGVNANGQYGIFVLRLMDHQMQQVSNLGYESIAGWSPDGTRLYYTIPGHAEGFLLRAVDLQTGITTDLFTLERSSRKAPMAVLSPDGQWIAYRGDDNRSLYLKPVNGEPARLIMAPLGIAINGLAWEKTGRFLGVSLITEEAPEGALYLISPATCEGYAIPGISGALNGIIVP</sequence>
<reference evidence="3 4" key="1">
    <citation type="submission" date="2023-07" db="EMBL/GenBank/DDBJ databases">
        <title>Novel species of Thermanaerothrix with wide hydrolytic capabilities.</title>
        <authorList>
            <person name="Zayulina K.S."/>
            <person name="Podosokorskaya O.A."/>
            <person name="Elcheninov A.G."/>
        </authorList>
    </citation>
    <scope>NUCLEOTIDE SEQUENCE [LARGE SCALE GENOMIC DNA]</scope>
    <source>
        <strain evidence="3 4">4228-RoL</strain>
    </source>
</reference>
<dbReference type="RefSeq" id="WP_315625211.1">
    <property type="nucleotide sequence ID" value="NZ_JAUHMF010000002.1"/>
</dbReference>
<proteinExistence type="inferred from homology"/>
<keyword evidence="2" id="KW-1133">Transmembrane helix</keyword>
<keyword evidence="2" id="KW-0472">Membrane</keyword>
<dbReference type="InterPro" id="IPR011042">
    <property type="entry name" value="6-blade_b-propeller_TolB-like"/>
</dbReference>
<evidence type="ECO:0000313" key="4">
    <source>
        <dbReference type="Proteomes" id="UP001254165"/>
    </source>
</evidence>
<dbReference type="InterPro" id="IPR011659">
    <property type="entry name" value="WD40"/>
</dbReference>
<organism evidence="3 4">
    <name type="scientific">Thermanaerothrix solaris</name>
    <dbReference type="NCBI Taxonomy" id="3058434"/>
    <lineage>
        <taxon>Bacteria</taxon>
        <taxon>Bacillati</taxon>
        <taxon>Chloroflexota</taxon>
        <taxon>Anaerolineae</taxon>
        <taxon>Anaerolineales</taxon>
        <taxon>Anaerolineaceae</taxon>
        <taxon>Thermanaerothrix</taxon>
    </lineage>
</organism>
<protein>
    <submittedName>
        <fullName evidence="3">Uncharacterized protein</fullName>
    </submittedName>
</protein>
<comment type="similarity">
    <text evidence="1">Belongs to the TolB family.</text>
</comment>
<feature type="transmembrane region" description="Helical" evidence="2">
    <location>
        <begin position="55"/>
        <end position="74"/>
    </location>
</feature>
<keyword evidence="4" id="KW-1185">Reference proteome</keyword>
<gene>
    <name evidence="3" type="ORF">QYE77_09735</name>
</gene>
<name>A0ABU3NNY4_9CHLR</name>
<dbReference type="Pfam" id="PF07676">
    <property type="entry name" value="PD40"/>
    <property type="match status" value="1"/>
</dbReference>
<keyword evidence="2" id="KW-0812">Transmembrane</keyword>
<dbReference type="EMBL" id="JAUHMF010000002">
    <property type="protein sequence ID" value="MDT8898549.1"/>
    <property type="molecule type" value="Genomic_DNA"/>
</dbReference>